<feature type="domain" description="HVO-A0261-like N-terminal" evidence="2">
    <location>
        <begin position="10"/>
        <end position="81"/>
    </location>
</feature>
<evidence type="ECO:0000313" key="4">
    <source>
        <dbReference type="Proteomes" id="UP000199126"/>
    </source>
</evidence>
<dbReference type="RefSeq" id="WP_139246659.1">
    <property type="nucleotide sequence ID" value="NZ_FODV01000010.1"/>
</dbReference>
<organism evidence="3 4">
    <name type="scientific">Halogranum amylolyticum</name>
    <dbReference type="NCBI Taxonomy" id="660520"/>
    <lineage>
        <taxon>Archaea</taxon>
        <taxon>Methanobacteriati</taxon>
        <taxon>Methanobacteriota</taxon>
        <taxon>Stenosarchaea group</taxon>
        <taxon>Halobacteria</taxon>
        <taxon>Halobacteriales</taxon>
        <taxon>Haloferacaceae</taxon>
    </lineage>
</organism>
<name>A0A1H8U9Y7_9EURY</name>
<dbReference type="Pfam" id="PF25213">
    <property type="entry name" value="HVO_A0261_N"/>
    <property type="match status" value="1"/>
</dbReference>
<evidence type="ECO:0000259" key="2">
    <source>
        <dbReference type="Pfam" id="PF25213"/>
    </source>
</evidence>
<evidence type="ECO:0000313" key="3">
    <source>
        <dbReference type="EMBL" id="SEP00050.1"/>
    </source>
</evidence>
<sequence length="266" mass="29376">MGDSHPSSILETVTKREAILGSLIEGVDDKRDIEDELNISRSTVNRAFCELTEMGMIQTHNGSFGLTLHGKLAYQQYQNLTGSYTHLSKAIELSANLPADTQLDMQLLGGGEVTLSKRQTPQGPFKQIKEAVRSADCVKGYSPVVLPSYVDFFHEQIMERNLTVELILEEQIISALTVTYAEQFTPVAASDNCALWQIDDELPFGLIIVDDKMVWLCVYRDGGGLRGTLANDSDSAVNWALNIFRQYRNAAHKITISGAPHAHSTS</sequence>
<dbReference type="Proteomes" id="UP000199126">
    <property type="component" value="Unassembled WGS sequence"/>
</dbReference>
<dbReference type="AlphaFoldDB" id="A0A1H8U9Y7"/>
<dbReference type="InterPro" id="IPR013561">
    <property type="entry name" value="FilR1_middle_dom"/>
</dbReference>
<dbReference type="EMBL" id="FODV01000010">
    <property type="protein sequence ID" value="SEP00050.1"/>
    <property type="molecule type" value="Genomic_DNA"/>
</dbReference>
<dbReference type="InterPro" id="IPR036390">
    <property type="entry name" value="WH_DNA-bd_sf"/>
</dbReference>
<dbReference type="InterPro" id="IPR036388">
    <property type="entry name" value="WH-like_DNA-bd_sf"/>
</dbReference>
<protein>
    <submittedName>
        <fullName evidence="3">Predicted transcriptional regulator, contains HTH domain</fullName>
    </submittedName>
</protein>
<feature type="domain" description="Methanogenesis regulatory protein FilR1 middle" evidence="1">
    <location>
        <begin position="121"/>
        <end position="249"/>
    </location>
</feature>
<keyword evidence="4" id="KW-1185">Reference proteome</keyword>
<dbReference type="SUPFAM" id="SSF46785">
    <property type="entry name" value="Winged helix' DNA-binding domain"/>
    <property type="match status" value="1"/>
</dbReference>
<dbReference type="Pfam" id="PF08350">
    <property type="entry name" value="FilR1_middle"/>
    <property type="match status" value="1"/>
</dbReference>
<proteinExistence type="predicted"/>
<gene>
    <name evidence="3" type="ORF">SAMN04487948_11047</name>
</gene>
<dbReference type="InterPro" id="IPR057527">
    <property type="entry name" value="HVO_A0261-like_N"/>
</dbReference>
<dbReference type="Gene3D" id="1.10.10.10">
    <property type="entry name" value="Winged helix-like DNA-binding domain superfamily/Winged helix DNA-binding domain"/>
    <property type="match status" value="1"/>
</dbReference>
<evidence type="ECO:0000259" key="1">
    <source>
        <dbReference type="Pfam" id="PF08350"/>
    </source>
</evidence>
<accession>A0A1H8U9Y7</accession>
<reference evidence="4" key="1">
    <citation type="submission" date="2016-10" db="EMBL/GenBank/DDBJ databases">
        <authorList>
            <person name="Varghese N."/>
            <person name="Submissions S."/>
        </authorList>
    </citation>
    <scope>NUCLEOTIDE SEQUENCE [LARGE SCALE GENOMIC DNA]</scope>
    <source>
        <strain evidence="4">CGMCC 1.10121</strain>
    </source>
</reference>
<dbReference type="OrthoDB" id="11410at2157"/>